<evidence type="ECO:0000313" key="1">
    <source>
        <dbReference type="EMBL" id="EIA07511.1"/>
    </source>
</evidence>
<comment type="caution">
    <text evidence="1">The sequence shown here is derived from an EMBL/GenBank/DDBJ whole genome shotgun (WGS) entry which is preliminary data.</text>
</comment>
<evidence type="ECO:0000313" key="2">
    <source>
        <dbReference type="Proteomes" id="UP000005566"/>
    </source>
</evidence>
<proteinExistence type="predicted"/>
<protein>
    <submittedName>
        <fullName evidence="1">Uncharacterized protein</fullName>
    </submittedName>
</protein>
<dbReference type="AlphaFoldDB" id="H7FVH8"/>
<reference evidence="1 2" key="1">
    <citation type="journal article" date="2014" name="Acta Crystallogr. D">
        <title>Structure-based characterization and antifreeze properties of a hyperactive ice-binding protein from the Antarctic bacterium Flavobacterium frigoris PS1.</title>
        <authorList>
            <person name="Do H."/>
            <person name="Kim S.J."/>
            <person name="Kim H.J."/>
            <person name="Lee J.H."/>
        </authorList>
    </citation>
    <scope>NUCLEOTIDE SEQUENCE [LARGE SCALE GENOMIC DNA]</scope>
    <source>
        <strain evidence="1 2">PS1</strain>
    </source>
</reference>
<dbReference type="Proteomes" id="UP000005566">
    <property type="component" value="Unassembled WGS sequence"/>
</dbReference>
<name>H7FVH8_FLAFP</name>
<sequence>MAIMYGNQNPLDQNPTILNQNFFSHFSVMPFHFSLFSKQHSKQKI</sequence>
<keyword evidence="2" id="KW-1185">Reference proteome</keyword>
<dbReference type="EMBL" id="AHKF01000024">
    <property type="protein sequence ID" value="EIA07511.1"/>
    <property type="molecule type" value="Genomic_DNA"/>
</dbReference>
<gene>
    <name evidence="1" type="ORF">HJ01_03176</name>
</gene>
<accession>H7FVH8</accession>
<organism evidence="1 2">
    <name type="scientific">Flavobacterium frigoris (strain PS1)</name>
    <dbReference type="NCBI Taxonomy" id="1086011"/>
    <lineage>
        <taxon>Bacteria</taxon>
        <taxon>Pseudomonadati</taxon>
        <taxon>Bacteroidota</taxon>
        <taxon>Flavobacteriia</taxon>
        <taxon>Flavobacteriales</taxon>
        <taxon>Flavobacteriaceae</taxon>
        <taxon>Flavobacterium</taxon>
    </lineage>
</organism>